<dbReference type="AlphaFoldDB" id="A0A1Q2L455"/>
<dbReference type="Proteomes" id="UP000188184">
    <property type="component" value="Plasmid unnamed1"/>
</dbReference>
<name>A0A1Q2L455_9BACL</name>
<gene>
    <name evidence="1" type="ORF">B0X71_18775</name>
</gene>
<dbReference type="KEGG" id="pmar:B0X71_18775"/>
<keyword evidence="1" id="KW-0614">Plasmid</keyword>
<dbReference type="RefSeq" id="WP_077591092.1">
    <property type="nucleotide sequence ID" value="NZ_CP019641.1"/>
</dbReference>
<organism evidence="1 2">
    <name type="scientific">Planococcus lenghuensis</name>
    <dbReference type="NCBI Taxonomy" id="2213202"/>
    <lineage>
        <taxon>Bacteria</taxon>
        <taxon>Bacillati</taxon>
        <taxon>Bacillota</taxon>
        <taxon>Bacilli</taxon>
        <taxon>Bacillales</taxon>
        <taxon>Caryophanaceae</taxon>
        <taxon>Planococcus</taxon>
    </lineage>
</organism>
<geneLocation type="plasmid" evidence="1 2">
    <name>unnamed1</name>
</geneLocation>
<dbReference type="EMBL" id="CP019641">
    <property type="protein sequence ID" value="AQQ55230.1"/>
    <property type="molecule type" value="Genomic_DNA"/>
</dbReference>
<evidence type="ECO:0000313" key="2">
    <source>
        <dbReference type="Proteomes" id="UP000188184"/>
    </source>
</evidence>
<accession>A0A1Q2L455</accession>
<sequence>MNQALNKKQISALGSLHFWRRNLHMAACHRDIPEILKSRNALSALFDRCDQLQIPFKIQNRVLAAAEENTAFSDLTI</sequence>
<dbReference type="OrthoDB" id="2458256at2"/>
<reference evidence="1 2" key="1">
    <citation type="submission" date="2017-02" db="EMBL/GenBank/DDBJ databases">
        <title>The complete genomic sequence of a novel cold adapted crude oil-degrading bacterium Planococcus qaidamina Y42.</title>
        <authorList>
            <person name="Yang R."/>
        </authorList>
    </citation>
    <scope>NUCLEOTIDE SEQUENCE [LARGE SCALE GENOMIC DNA]</scope>
    <source>
        <strain evidence="1 2">Y42</strain>
        <plasmid evidence="1 2">unnamed1</plasmid>
    </source>
</reference>
<evidence type="ECO:0000313" key="1">
    <source>
        <dbReference type="EMBL" id="AQQ55230.1"/>
    </source>
</evidence>
<proteinExistence type="predicted"/>
<protein>
    <submittedName>
        <fullName evidence="1">Uncharacterized protein</fullName>
    </submittedName>
</protein>
<keyword evidence="2" id="KW-1185">Reference proteome</keyword>